<keyword evidence="2" id="KW-1185">Reference proteome</keyword>
<dbReference type="EMBL" id="JACJQH010000007">
    <property type="protein sequence ID" value="MBD2194987.1"/>
    <property type="molecule type" value="Genomic_DNA"/>
</dbReference>
<sequence>MAKYTTLGKCVSGIFDFGNQFRLHNTHHIQVLIDIVHRTDTEVLATIKIDFYSFVELDNTLFFYQIS</sequence>
<dbReference type="RefSeq" id="WP_190538922.1">
    <property type="nucleotide sequence ID" value="NZ_CAWPNO010000106.1"/>
</dbReference>
<evidence type="ECO:0000313" key="2">
    <source>
        <dbReference type="Proteomes" id="UP000658514"/>
    </source>
</evidence>
<evidence type="ECO:0000313" key="1">
    <source>
        <dbReference type="EMBL" id="MBD2194987.1"/>
    </source>
</evidence>
<proteinExistence type="predicted"/>
<accession>A0ABR8A4W4</accession>
<name>A0ABR8A4W4_9CYAN</name>
<protein>
    <submittedName>
        <fullName evidence="1">Uncharacterized protein</fullName>
    </submittedName>
</protein>
<comment type="caution">
    <text evidence="1">The sequence shown here is derived from an EMBL/GenBank/DDBJ whole genome shotgun (WGS) entry which is preliminary data.</text>
</comment>
<reference evidence="1 2" key="1">
    <citation type="journal article" date="2020" name="ISME J.">
        <title>Comparative genomics reveals insights into cyanobacterial evolution and habitat adaptation.</title>
        <authorList>
            <person name="Chen M.Y."/>
            <person name="Teng W.K."/>
            <person name="Zhao L."/>
            <person name="Hu C.X."/>
            <person name="Zhou Y.K."/>
            <person name="Han B.P."/>
            <person name="Song L.R."/>
            <person name="Shu W.S."/>
        </authorList>
    </citation>
    <scope>NUCLEOTIDE SEQUENCE [LARGE SCALE GENOMIC DNA]</scope>
    <source>
        <strain evidence="1 2">FACHB-288</strain>
    </source>
</reference>
<gene>
    <name evidence="1" type="ORF">H6G24_05680</name>
</gene>
<organism evidence="1 2">
    <name type="scientific">Calothrix parietina FACHB-288</name>
    <dbReference type="NCBI Taxonomy" id="2692896"/>
    <lineage>
        <taxon>Bacteria</taxon>
        <taxon>Bacillati</taxon>
        <taxon>Cyanobacteriota</taxon>
        <taxon>Cyanophyceae</taxon>
        <taxon>Nostocales</taxon>
        <taxon>Calotrichaceae</taxon>
        <taxon>Calothrix</taxon>
    </lineage>
</organism>
<dbReference type="Proteomes" id="UP000658514">
    <property type="component" value="Unassembled WGS sequence"/>
</dbReference>